<name>A0ABY8LB08_9RHOB</name>
<dbReference type="SUPFAM" id="SSF48295">
    <property type="entry name" value="TrpR-like"/>
    <property type="match status" value="1"/>
</dbReference>
<dbReference type="RefSeq" id="WP_279965272.1">
    <property type="nucleotide sequence ID" value="NZ_CP122537.1"/>
</dbReference>
<dbReference type="InterPro" id="IPR036388">
    <property type="entry name" value="WH-like_DNA-bd_sf"/>
</dbReference>
<dbReference type="Proteomes" id="UP001243420">
    <property type="component" value="Chromosome"/>
</dbReference>
<dbReference type="Pfam" id="PF06627">
    <property type="entry name" value="DUF1153"/>
    <property type="match status" value="1"/>
</dbReference>
<keyword evidence="3" id="KW-1185">Reference proteome</keyword>
<protein>
    <submittedName>
        <fullName evidence="2">DUF1153 domain-containing protein</fullName>
    </submittedName>
</protein>
<feature type="region of interest" description="Disordered" evidence="1">
    <location>
        <begin position="1"/>
        <end position="27"/>
    </location>
</feature>
<dbReference type="Gene3D" id="1.10.10.10">
    <property type="entry name" value="Winged helix-like DNA-binding domain superfamily/Winged helix DNA-binding domain"/>
    <property type="match status" value="1"/>
</dbReference>
<reference evidence="2 3" key="1">
    <citation type="submission" date="2023-04" db="EMBL/GenBank/DDBJ databases">
        <title>Jannaschia ovalis sp. nov., a marine bacterium isolated from sea tidal flat.</title>
        <authorList>
            <person name="Kwon D.Y."/>
            <person name="Kim J.-J."/>
        </authorList>
    </citation>
    <scope>NUCLEOTIDE SEQUENCE [LARGE SCALE GENOMIC DNA]</scope>
    <source>
        <strain evidence="2 3">GRR-S6-38</strain>
    </source>
</reference>
<proteinExistence type="predicted"/>
<evidence type="ECO:0000313" key="3">
    <source>
        <dbReference type="Proteomes" id="UP001243420"/>
    </source>
</evidence>
<evidence type="ECO:0000256" key="1">
    <source>
        <dbReference type="SAM" id="MobiDB-lite"/>
    </source>
</evidence>
<organism evidence="2 3">
    <name type="scientific">Jannaschia ovalis</name>
    <dbReference type="NCBI Taxonomy" id="3038773"/>
    <lineage>
        <taxon>Bacteria</taxon>
        <taxon>Pseudomonadati</taxon>
        <taxon>Pseudomonadota</taxon>
        <taxon>Alphaproteobacteria</taxon>
        <taxon>Rhodobacterales</taxon>
        <taxon>Roseobacteraceae</taxon>
        <taxon>Jannaschia</taxon>
    </lineage>
</organism>
<sequence>MYLRKGQGPHVVTLPDGTQMSRADLPPAGTSRWVARRKEAVVRGVQAGLISLDEAIDRYDLSREEFESWQSAMSRHGTNGLKSTLLQRFRNG</sequence>
<dbReference type="InterPro" id="IPR009534">
    <property type="entry name" value="DUF1153"/>
</dbReference>
<dbReference type="EMBL" id="CP122537">
    <property type="protein sequence ID" value="WGH78521.1"/>
    <property type="molecule type" value="Genomic_DNA"/>
</dbReference>
<dbReference type="InterPro" id="IPR010921">
    <property type="entry name" value="Trp_repressor/repl_initiator"/>
</dbReference>
<accession>A0ABY8LB08</accession>
<gene>
    <name evidence="2" type="ORF">P8627_16120</name>
</gene>
<evidence type="ECO:0000313" key="2">
    <source>
        <dbReference type="EMBL" id="WGH78521.1"/>
    </source>
</evidence>